<dbReference type="EMBL" id="AK362650">
    <property type="protein sequence ID" value="BAJ93854.1"/>
    <property type="molecule type" value="mRNA"/>
</dbReference>
<accession>F2DFI3</accession>
<organism evidence="1">
    <name type="scientific">Hordeum vulgare subsp. vulgare</name>
    <name type="common">Domesticated barley</name>
    <dbReference type="NCBI Taxonomy" id="112509"/>
    <lineage>
        <taxon>Eukaryota</taxon>
        <taxon>Viridiplantae</taxon>
        <taxon>Streptophyta</taxon>
        <taxon>Embryophyta</taxon>
        <taxon>Tracheophyta</taxon>
        <taxon>Spermatophyta</taxon>
        <taxon>Magnoliopsida</taxon>
        <taxon>Liliopsida</taxon>
        <taxon>Poales</taxon>
        <taxon>Poaceae</taxon>
        <taxon>BOP clade</taxon>
        <taxon>Pooideae</taxon>
        <taxon>Triticodae</taxon>
        <taxon>Triticeae</taxon>
        <taxon>Hordeinae</taxon>
        <taxon>Hordeum</taxon>
    </lineage>
</organism>
<evidence type="ECO:0000313" key="1">
    <source>
        <dbReference type="EMBL" id="BAJ93854.1"/>
    </source>
</evidence>
<proteinExistence type="evidence at transcript level"/>
<protein>
    <submittedName>
        <fullName evidence="1">Predicted protein</fullName>
    </submittedName>
</protein>
<dbReference type="AlphaFoldDB" id="F2DFI3"/>
<sequence>MQPLVLPSLEELGRGGVFRAMGRRQSLPWTVLIRRPGGMHVLLCHEDGGAVETVGVAASILAGDFTVHGLTLRIPSPDDRLVPAVLPPDARDSLGASPLLGCLPVAFFLCCVGQNALGYKRADNV</sequence>
<reference evidence="1" key="1">
    <citation type="journal article" date="2011" name="Plant Physiol.">
        <title>Comprehensive sequence analysis of 24,783 barley full-length cDNAs derived from 12 clone libraries.</title>
        <authorList>
            <person name="Matsumoto T."/>
            <person name="Tanaka T."/>
            <person name="Sakai H."/>
            <person name="Amano N."/>
            <person name="Kanamori H."/>
            <person name="Kurita K."/>
            <person name="Kikuta A."/>
            <person name="Kamiya K."/>
            <person name="Yamamoto M."/>
            <person name="Ikawa H."/>
            <person name="Fujii N."/>
            <person name="Hori K."/>
            <person name="Itoh T."/>
            <person name="Sato K."/>
        </authorList>
    </citation>
    <scope>NUCLEOTIDE SEQUENCE</scope>
</reference>
<name>F2DFI3_HORVV</name>